<sequence length="63" mass="7313">MEQRRPLLTEQAMTGSAGHITSSWRYERLEGAGHWMQLDHPEKVSELLLDFFSTVWEAPLVSR</sequence>
<name>A0A840PFK2_9ACTN</name>
<comment type="caution">
    <text evidence="1">The sequence shown here is derived from an EMBL/GenBank/DDBJ whole genome shotgun (WGS) entry which is preliminary data.</text>
</comment>
<evidence type="ECO:0000313" key="2">
    <source>
        <dbReference type="Proteomes" id="UP000578449"/>
    </source>
</evidence>
<dbReference type="Gene3D" id="3.40.50.1820">
    <property type="entry name" value="alpha/beta hydrolase"/>
    <property type="match status" value="1"/>
</dbReference>
<evidence type="ECO:0000313" key="1">
    <source>
        <dbReference type="EMBL" id="MBB5137769.1"/>
    </source>
</evidence>
<dbReference type="SUPFAM" id="SSF53474">
    <property type="entry name" value="alpha/beta-Hydrolases"/>
    <property type="match status" value="1"/>
</dbReference>
<dbReference type="EMBL" id="JACHGN010000020">
    <property type="protein sequence ID" value="MBB5137769.1"/>
    <property type="molecule type" value="Genomic_DNA"/>
</dbReference>
<proteinExistence type="predicted"/>
<organism evidence="1 2">
    <name type="scientific">Thermocatellispora tengchongensis</name>
    <dbReference type="NCBI Taxonomy" id="1073253"/>
    <lineage>
        <taxon>Bacteria</taxon>
        <taxon>Bacillati</taxon>
        <taxon>Actinomycetota</taxon>
        <taxon>Actinomycetes</taxon>
        <taxon>Streptosporangiales</taxon>
        <taxon>Streptosporangiaceae</taxon>
        <taxon>Thermocatellispora</taxon>
    </lineage>
</organism>
<dbReference type="RefSeq" id="WP_185054668.1">
    <property type="nucleotide sequence ID" value="NZ_BAABIX010000002.1"/>
</dbReference>
<protein>
    <submittedName>
        <fullName evidence="1">Pimeloyl-ACP methyl ester carboxylesterase</fullName>
    </submittedName>
</protein>
<dbReference type="AlphaFoldDB" id="A0A840PFK2"/>
<keyword evidence="2" id="KW-1185">Reference proteome</keyword>
<accession>A0A840PFK2</accession>
<dbReference type="InterPro" id="IPR029058">
    <property type="entry name" value="AB_hydrolase_fold"/>
</dbReference>
<reference evidence="1 2" key="1">
    <citation type="submission" date="2020-08" db="EMBL/GenBank/DDBJ databases">
        <title>Genomic Encyclopedia of Type Strains, Phase IV (KMG-IV): sequencing the most valuable type-strain genomes for metagenomic binning, comparative biology and taxonomic classification.</title>
        <authorList>
            <person name="Goeker M."/>
        </authorList>
    </citation>
    <scope>NUCLEOTIDE SEQUENCE [LARGE SCALE GENOMIC DNA]</scope>
    <source>
        <strain evidence="1 2">DSM 45615</strain>
    </source>
</reference>
<gene>
    <name evidence="1" type="ORF">HNP84_007522</name>
</gene>
<dbReference type="Proteomes" id="UP000578449">
    <property type="component" value="Unassembled WGS sequence"/>
</dbReference>